<feature type="compositionally biased region" description="Basic residues" evidence="3">
    <location>
        <begin position="1545"/>
        <end position="1555"/>
    </location>
</feature>
<dbReference type="InterPro" id="IPR052087">
    <property type="entry name" value="RRP12"/>
</dbReference>
<feature type="region of interest" description="Disordered" evidence="3">
    <location>
        <begin position="1297"/>
        <end position="1345"/>
    </location>
</feature>
<reference evidence="6" key="1">
    <citation type="submission" date="2019-11" db="UniProtKB">
        <authorList>
            <consortium name="WormBaseParasite"/>
        </authorList>
    </citation>
    <scope>IDENTIFICATION</scope>
</reference>
<sequence length="1555" mass="169239">MSVSGETFASWATHVTRCSNPTFNRVLNRLWSNPQLQKNVLAVLTGVTKLIQSRGGTESAAEYYAALLSLLNTNSSTKAAEAYLLRLVVSKAVPVSLLRKTCSEASKTITNVLSAALQEEPLDVSMCKSLLVALGRVLVAQPSEDWASESVRHNFRILLQFTDNENATLRKAAHRIISELLASTLSREDGFHPVCRQTMNYTCRLIQQETSHLSGLIRITDGACSRLLHSLNLMKSILWLVPEKDVKAGCECTLELTAFNNSLVVKSSFDCLRTLFQARVKDSSLPLDTAGKLMTALLTCRPRDSTSVDSEALQKDSETVIAWLECLSAGVGYLTTLAVENRDNTSTLSASHVAVEHLDHLIRTALNIVVTSPLPSLRDSVKRLLVNITQNYLNEQLQSCDLLTQRPRLLSELCTSLQNALSLARRETWPNLLYIASHLIYVWAMATVVGNSVDYSLPDEVTGLLNRVASLRDASTDSIEGLVDTGGVDETALVGELDRFILTSMESWGIEPVLRDALSLEPLVAELESGSVELRRSWILPLIARVHPARSCSLAFFHASVLPLADRAVTVAKAAANQTFKRQIGGGGGRFVPLSAILNAAVQMARQLWFTLTAFTRRPPTRWADLMDSGLGGRLVAGLLTAKAVRPVILSALRRLIAFADSEESVAVMRSGAKQMVPRILSMFEEQDSTNDQQLKQQLHTTLAVFLPLLTPKMLSVPSEMAYKKLVATKKPIYMEILAVIVPNLSSDQIQTILHHLEGYFAPEYRESRAIKKCAYRLLEAVLASSNPPAKDFVASNLTSLTAFMQRVAPPLLYVEEAEEHDRLSSTMAALALSKKDRKTLVASTPWKVRLRILRMLLRAHVERQAQAEAPSHDVEDFINTFMPEVPPCLGSLNSVVRVVAEKLLVDMVLSSAGSLPQEHEGLGVRLPRPPSSEAPHDDDKMEEEEEEDDDEEDEDEEEEEESIRDGSDSEHSYAPTEIASVCTAITTTGMNPVAAAKTCAGLRGILSRLWPLIMEATPESVKSSTTSQLLRLEVTAKAVCRLLSNLHLRRSLMTDLQATEEGQDTSAAALVLSNANLASHSLVQLPSKQLASLGLQISRLLIAFVGHSVYVSDIVMSIHKVHAAHKRSLRFLIKAIVGKLLKKVSVQALQSLMNAEYHKMIRNSAKIQLRRDRKRKSEGKKGAANRLPGDDDDDDDVDDDGVSNVSAHSRRVPSVSGASFKSFGSALSLSKRIHVQGFNEILAGSSDEDEANAPAQESSKTVATKAAPEPPRRRPGLAAELERAASVAGLSRRSRRLFGSRSGGGGDGDAVDSSSDDDDAATTRRVGVAGEGTQGHKRRRSSAAGLEPMTYLVEDAEDEVLDLADPEALARHLTVAPSAQHARRALAAHRGDGGVATTKRKRARLTSLASAAAFPTTADGKLIINEDGAGNPENDAWLLDDDAGSSGHLPAHLSQLAETKVPSKRANQIRHSGSVYRSARARGDMKKPGLPDPFAYMPLGAGVPAKSRKGKGAVAERRALLRSLGAGKQKRKKLPRTSSVGKSVGKRQRHRMKK</sequence>
<feature type="region of interest" description="Disordered" evidence="3">
    <location>
        <begin position="1522"/>
        <end position="1555"/>
    </location>
</feature>
<dbReference type="PANTHER" id="PTHR48287:SF1">
    <property type="entry name" value="ARM REPEAT SUPERFAMILY PROTEIN"/>
    <property type="match status" value="1"/>
</dbReference>
<feature type="compositionally biased region" description="Acidic residues" evidence="3">
    <location>
        <begin position="941"/>
        <end position="963"/>
    </location>
</feature>
<feature type="compositionally biased region" description="Acidic residues" evidence="3">
    <location>
        <begin position="1191"/>
        <end position="1202"/>
    </location>
</feature>
<evidence type="ECO:0000256" key="3">
    <source>
        <dbReference type="SAM" id="MobiDB-lite"/>
    </source>
</evidence>
<feature type="region of interest" description="Disordered" evidence="3">
    <location>
        <begin position="917"/>
        <end position="976"/>
    </location>
</feature>
<keyword evidence="2" id="KW-0539">Nucleus</keyword>
<name>A0A5K3FL93_MESCO</name>
<feature type="region of interest" description="Disordered" evidence="3">
    <location>
        <begin position="1168"/>
        <end position="1216"/>
    </location>
</feature>
<evidence type="ECO:0000256" key="2">
    <source>
        <dbReference type="ARBA" id="ARBA00023242"/>
    </source>
</evidence>
<organism evidence="6">
    <name type="scientific">Mesocestoides corti</name>
    <name type="common">Flatworm</name>
    <dbReference type="NCBI Taxonomy" id="53468"/>
    <lineage>
        <taxon>Eukaryota</taxon>
        <taxon>Metazoa</taxon>
        <taxon>Spiralia</taxon>
        <taxon>Lophotrochozoa</taxon>
        <taxon>Platyhelminthes</taxon>
        <taxon>Cestoda</taxon>
        <taxon>Eucestoda</taxon>
        <taxon>Cyclophyllidea</taxon>
        <taxon>Mesocestoididae</taxon>
        <taxon>Mesocestoides</taxon>
    </lineage>
</organism>
<dbReference type="SUPFAM" id="SSF48371">
    <property type="entry name" value="ARM repeat"/>
    <property type="match status" value="1"/>
</dbReference>
<dbReference type="Pfam" id="PF08161">
    <property type="entry name" value="RRP12_HEAT"/>
    <property type="match status" value="1"/>
</dbReference>
<dbReference type="InterPro" id="IPR012978">
    <property type="entry name" value="HEAT_RRP12"/>
</dbReference>
<feature type="region of interest" description="Disordered" evidence="3">
    <location>
        <begin position="1245"/>
        <end position="1280"/>
    </location>
</feature>
<dbReference type="WBParaSite" id="MCU_009471-RA">
    <property type="protein sequence ID" value="MCU_009471-RA"/>
    <property type="gene ID" value="MCU_009471"/>
</dbReference>
<protein>
    <submittedName>
        <fullName evidence="6">NUC173 domain-containing protein</fullName>
    </submittedName>
</protein>
<comment type="subcellular location">
    <subcellularLocation>
        <location evidence="1">Nucleus</location>
    </subcellularLocation>
</comment>
<proteinExistence type="predicted"/>
<dbReference type="Pfam" id="PF25772">
    <property type="entry name" value="HEAT_RRP12_N"/>
    <property type="match status" value="1"/>
</dbReference>
<dbReference type="InterPro" id="IPR057860">
    <property type="entry name" value="HEAT_RRP12_N"/>
</dbReference>
<evidence type="ECO:0000256" key="1">
    <source>
        <dbReference type="ARBA" id="ARBA00004123"/>
    </source>
</evidence>
<dbReference type="InterPro" id="IPR016024">
    <property type="entry name" value="ARM-type_fold"/>
</dbReference>
<evidence type="ECO:0000259" key="4">
    <source>
        <dbReference type="Pfam" id="PF08161"/>
    </source>
</evidence>
<evidence type="ECO:0000259" key="5">
    <source>
        <dbReference type="Pfam" id="PF25772"/>
    </source>
</evidence>
<accession>A0A5K3FL93</accession>
<feature type="domain" description="RRP12 N-terminal HEAT" evidence="5">
    <location>
        <begin position="35"/>
        <end position="278"/>
    </location>
</feature>
<dbReference type="GO" id="GO:0005634">
    <property type="term" value="C:nucleus"/>
    <property type="evidence" value="ECO:0007669"/>
    <property type="project" value="UniProtKB-SubCell"/>
</dbReference>
<feature type="domain" description="RRP12 HEAT" evidence="4">
    <location>
        <begin position="375"/>
        <end position="709"/>
    </location>
</feature>
<dbReference type="PANTHER" id="PTHR48287">
    <property type="entry name" value="ARM REPEAT SUPERFAMILY PROTEIN"/>
    <property type="match status" value="1"/>
</dbReference>
<evidence type="ECO:0000313" key="6">
    <source>
        <dbReference type="WBParaSite" id="MCU_009471-RA"/>
    </source>
</evidence>